<dbReference type="PANTHER" id="PTHR35008:SF4">
    <property type="entry name" value="BLL4482 PROTEIN"/>
    <property type="match status" value="1"/>
</dbReference>
<dbReference type="InterPro" id="IPR009056">
    <property type="entry name" value="Cyt_c-like_dom"/>
</dbReference>
<proteinExistence type="predicted"/>
<dbReference type="GO" id="GO:0046872">
    <property type="term" value="F:metal ion binding"/>
    <property type="evidence" value="ECO:0007669"/>
    <property type="project" value="UniProtKB-KW"/>
</dbReference>
<evidence type="ECO:0000256" key="5">
    <source>
        <dbReference type="SAM" id="Phobius"/>
    </source>
</evidence>
<sequence>MKKLKFFIILGISVLLLVMIFFGFIYKGSLSTIKASSSLTQDELVERGAYLARMGNCLACHSDPSDQGPLTFAGGHGLPLPIGMVYGTNITPDKTTGIGQYSLRDFDNAVRYGVRKDGDSLYPAMPYPAYAAIKDDDIEALYAYFMHGVTPMIKENKQVDVRWPLSMRWPLAAWRMMFAPKVESQAMN</sequence>
<keyword evidence="2 4" id="KW-0479">Metal-binding</keyword>
<organism evidence="7 8">
    <name type="scientific">Providencia burhodogranariea DSM 19968</name>
    <dbReference type="NCBI Taxonomy" id="1141662"/>
    <lineage>
        <taxon>Bacteria</taxon>
        <taxon>Pseudomonadati</taxon>
        <taxon>Pseudomonadota</taxon>
        <taxon>Gammaproteobacteria</taxon>
        <taxon>Enterobacterales</taxon>
        <taxon>Morganellaceae</taxon>
        <taxon>Providencia</taxon>
    </lineage>
</organism>
<evidence type="ECO:0000256" key="3">
    <source>
        <dbReference type="ARBA" id="ARBA00023004"/>
    </source>
</evidence>
<dbReference type="eggNOG" id="COG2010">
    <property type="taxonomic scope" value="Bacteria"/>
</dbReference>
<evidence type="ECO:0000313" key="8">
    <source>
        <dbReference type="Proteomes" id="UP000009336"/>
    </source>
</evidence>
<dbReference type="GO" id="GO:0020037">
    <property type="term" value="F:heme binding"/>
    <property type="evidence" value="ECO:0007669"/>
    <property type="project" value="InterPro"/>
</dbReference>
<dbReference type="EMBL" id="AKKL01000021">
    <property type="protein sequence ID" value="EKT62220.1"/>
    <property type="molecule type" value="Genomic_DNA"/>
</dbReference>
<evidence type="ECO:0000256" key="1">
    <source>
        <dbReference type="ARBA" id="ARBA00022617"/>
    </source>
</evidence>
<dbReference type="HOGENOM" id="CLU_1439908_0_0_6"/>
<dbReference type="SUPFAM" id="SSF46626">
    <property type="entry name" value="Cytochrome c"/>
    <property type="match status" value="1"/>
</dbReference>
<accession>K8X166</accession>
<gene>
    <name evidence="7" type="ORF">OOA_08227</name>
</gene>
<reference evidence="7 8" key="1">
    <citation type="journal article" date="2012" name="BMC Genomics">
        <title>Comparative genomics of bacteria in the genus Providencia isolated from wild Drosophila melanogaster.</title>
        <authorList>
            <person name="Galac M.R."/>
            <person name="Lazzaro B.P."/>
        </authorList>
    </citation>
    <scope>NUCLEOTIDE SEQUENCE [LARGE SCALE GENOMIC DNA]</scope>
    <source>
        <strain evidence="7 8">DSM 19968</strain>
    </source>
</reference>
<evidence type="ECO:0000313" key="7">
    <source>
        <dbReference type="EMBL" id="EKT62220.1"/>
    </source>
</evidence>
<feature type="transmembrane region" description="Helical" evidence="5">
    <location>
        <begin position="6"/>
        <end position="26"/>
    </location>
</feature>
<evidence type="ECO:0000256" key="4">
    <source>
        <dbReference type="PROSITE-ProRule" id="PRU00433"/>
    </source>
</evidence>
<dbReference type="GO" id="GO:0009055">
    <property type="term" value="F:electron transfer activity"/>
    <property type="evidence" value="ECO:0007669"/>
    <property type="project" value="InterPro"/>
</dbReference>
<dbReference type="Proteomes" id="UP000009336">
    <property type="component" value="Unassembled WGS sequence"/>
</dbReference>
<dbReference type="STRING" id="1141662.OOA_08227"/>
<dbReference type="RefSeq" id="WP_008911666.1">
    <property type="nucleotide sequence ID" value="NZ_KB233222.1"/>
</dbReference>
<dbReference type="Gene3D" id="1.10.760.10">
    <property type="entry name" value="Cytochrome c-like domain"/>
    <property type="match status" value="1"/>
</dbReference>
<evidence type="ECO:0000259" key="6">
    <source>
        <dbReference type="PROSITE" id="PS51007"/>
    </source>
</evidence>
<protein>
    <submittedName>
        <fullName evidence="7">Cytochrome C subunit of gluconate dehydrogenase</fullName>
    </submittedName>
</protein>
<feature type="domain" description="Cytochrome c" evidence="6">
    <location>
        <begin position="43"/>
        <end position="149"/>
    </location>
</feature>
<dbReference type="InterPro" id="IPR051459">
    <property type="entry name" value="Cytochrome_c-type_DH"/>
</dbReference>
<dbReference type="PROSITE" id="PS51007">
    <property type="entry name" value="CYTC"/>
    <property type="match status" value="1"/>
</dbReference>
<keyword evidence="1 4" id="KW-0349">Heme</keyword>
<comment type="caution">
    <text evidence="7">The sequence shown here is derived from an EMBL/GenBank/DDBJ whole genome shotgun (WGS) entry which is preliminary data.</text>
</comment>
<keyword evidence="5" id="KW-1133">Transmembrane helix</keyword>
<evidence type="ECO:0000256" key="2">
    <source>
        <dbReference type="ARBA" id="ARBA00022723"/>
    </source>
</evidence>
<dbReference type="PANTHER" id="PTHR35008">
    <property type="entry name" value="BLL4482 PROTEIN-RELATED"/>
    <property type="match status" value="1"/>
</dbReference>
<keyword evidence="5" id="KW-0812">Transmembrane</keyword>
<keyword evidence="8" id="KW-1185">Reference proteome</keyword>
<keyword evidence="5" id="KW-0472">Membrane</keyword>
<keyword evidence="3 4" id="KW-0408">Iron</keyword>
<dbReference type="InterPro" id="IPR036909">
    <property type="entry name" value="Cyt_c-like_dom_sf"/>
</dbReference>
<dbReference type="PATRIC" id="fig|1141662.3.peg.1671"/>
<name>K8X166_9GAMM</name>
<dbReference type="AlphaFoldDB" id="K8X166"/>